<dbReference type="EMBL" id="BDDD01000833">
    <property type="protein sequence ID" value="GAV70717.1"/>
    <property type="molecule type" value="Genomic_DNA"/>
</dbReference>
<feature type="non-terminal residue" evidence="2">
    <location>
        <position position="1"/>
    </location>
</feature>
<dbReference type="Pfam" id="PF14244">
    <property type="entry name" value="Retrotran_gag_3"/>
    <property type="match status" value="1"/>
</dbReference>
<organism evidence="2 3">
    <name type="scientific">Cephalotus follicularis</name>
    <name type="common">Albany pitcher plant</name>
    <dbReference type="NCBI Taxonomy" id="3775"/>
    <lineage>
        <taxon>Eukaryota</taxon>
        <taxon>Viridiplantae</taxon>
        <taxon>Streptophyta</taxon>
        <taxon>Embryophyta</taxon>
        <taxon>Tracheophyta</taxon>
        <taxon>Spermatophyta</taxon>
        <taxon>Magnoliopsida</taxon>
        <taxon>eudicotyledons</taxon>
        <taxon>Gunneridae</taxon>
        <taxon>Pentapetalae</taxon>
        <taxon>rosids</taxon>
        <taxon>fabids</taxon>
        <taxon>Oxalidales</taxon>
        <taxon>Cephalotaceae</taxon>
        <taxon>Cephalotus</taxon>
    </lineage>
</organism>
<dbReference type="Proteomes" id="UP000187406">
    <property type="component" value="Unassembled WGS sequence"/>
</dbReference>
<dbReference type="OrthoDB" id="1845088at2759"/>
<proteinExistence type="predicted"/>
<keyword evidence="3" id="KW-1185">Reference proteome</keyword>
<name>A0A1Q3BRU5_CEPFO</name>
<dbReference type="PANTHER" id="PTHR47481:SF22">
    <property type="entry name" value="RETROTRANSPOSON GAG DOMAIN-CONTAINING PROTEIN"/>
    <property type="match status" value="1"/>
</dbReference>
<comment type="caution">
    <text evidence="2">The sequence shown here is derived from an EMBL/GenBank/DDBJ whole genome shotgun (WGS) entry which is preliminary data.</text>
</comment>
<protein>
    <submittedName>
        <fullName evidence="2">UBN2_3 domain-containing protein</fullName>
    </submittedName>
</protein>
<reference evidence="3" key="1">
    <citation type="submission" date="2016-04" db="EMBL/GenBank/DDBJ databases">
        <title>Cephalotus genome sequencing.</title>
        <authorList>
            <person name="Fukushima K."/>
            <person name="Hasebe M."/>
            <person name="Fang X."/>
        </authorList>
    </citation>
    <scope>NUCLEOTIDE SEQUENCE [LARGE SCALE GENOMIC DNA]</scope>
    <source>
        <strain evidence="3">cv. St1</strain>
    </source>
</reference>
<dbReference type="InParanoid" id="A0A1Q3BRU5"/>
<dbReference type="InterPro" id="IPR029472">
    <property type="entry name" value="Copia-like_N"/>
</dbReference>
<evidence type="ECO:0000259" key="1">
    <source>
        <dbReference type="Pfam" id="PF14244"/>
    </source>
</evidence>
<dbReference type="AlphaFoldDB" id="A0A1Q3BRU5"/>
<accession>A0A1Q3BRU5</accession>
<sequence length="131" mass="14815">AAVPTMSSSTSSDSSLPQAIIQTPIANIHHFLSIKLNASNYLIWRSQFLALLRGYDLLSYVDGTTQPPPMQLDDGSPNPPYILWHKQDQLLLSWLLSSLTESVHAQVVCWPWIFLSTSWILWLAFSHCHCH</sequence>
<dbReference type="PANTHER" id="PTHR47481">
    <property type="match status" value="1"/>
</dbReference>
<gene>
    <name evidence="2" type="ORF">CFOL_v3_14215</name>
</gene>
<feature type="domain" description="Retrotransposon Copia-like N-terminal" evidence="1">
    <location>
        <begin position="31"/>
        <end position="69"/>
    </location>
</feature>
<evidence type="ECO:0000313" key="2">
    <source>
        <dbReference type="EMBL" id="GAV70717.1"/>
    </source>
</evidence>
<evidence type="ECO:0000313" key="3">
    <source>
        <dbReference type="Proteomes" id="UP000187406"/>
    </source>
</evidence>